<dbReference type="EMBL" id="JARQWQ010000117">
    <property type="protein sequence ID" value="KAK2549967.1"/>
    <property type="molecule type" value="Genomic_DNA"/>
</dbReference>
<dbReference type="Pfam" id="PF06221">
    <property type="entry name" value="zf-C2HC5"/>
    <property type="match status" value="1"/>
</dbReference>
<dbReference type="GO" id="GO:0005634">
    <property type="term" value="C:nucleus"/>
    <property type="evidence" value="ECO:0007669"/>
    <property type="project" value="InterPro"/>
</dbReference>
<dbReference type="Gene3D" id="2.30.130.30">
    <property type="entry name" value="Hypothetical protein"/>
    <property type="match status" value="1"/>
</dbReference>
<dbReference type="InterPro" id="IPR039128">
    <property type="entry name" value="TRIP4-like"/>
</dbReference>
<evidence type="ECO:0000313" key="4">
    <source>
        <dbReference type="Proteomes" id="UP001249851"/>
    </source>
</evidence>
<dbReference type="PANTHER" id="PTHR12963:SF4">
    <property type="entry name" value="ACTIVATING SIGNAL COINTEGRATOR 1"/>
    <property type="match status" value="1"/>
</dbReference>
<sequence length="521" mass="58739">MALASTEVKAWCIQELLKIIDDEDLVTEKVLSMNDVSQLEAYLRSVLDPRNSEHRDILTEFNNVVETCGSELMYSQKCSGEFIFGTDPPPFRNESKSMTNSGKELKKKPAKFVPLYGAEGQARSSVRLPGRHPCECLGQKHQLINNCIECGRIVCMQEGSGPCYFCGALVCSTEEKEILAQKSKKSQKLYEKLLTRSIEDTTEETLSVADKGLQEAIAHKNKLIEFDKSGVRRTKVIDDECDYFASDSNRWLSKRERDALRKKEEDLREKRHGSRRQMKVTLDFAGRRVIDEKEVLDHDTESDVAGSDSSVHSLDANPTSKGVANPSYGNVALLKFFPSTNKGTSSNSTTFESSMGRKSERETMRIQDKEFQEMSDTGACLSMHQPWASLLVMGIKRVEGRTWYTAHRGRLWIASTAKQTSEHDIKVVENMYKALYGNERITFPKYYPSSCLLGCVDVMDCLAQEDYSNEFPEGESDSPFVFVCENPQQLAVKFPVKGQHKIWKLDHAIHKAAKGGLRKAA</sequence>
<dbReference type="InterPro" id="IPR009349">
    <property type="entry name" value="TRIP4/RQT4_C2HC5_Znf"/>
</dbReference>
<dbReference type="Pfam" id="PF04266">
    <property type="entry name" value="ASCH"/>
    <property type="match status" value="1"/>
</dbReference>
<proteinExistence type="predicted"/>
<dbReference type="AlphaFoldDB" id="A0AAD9PVM2"/>
<dbReference type="InterPro" id="IPR015947">
    <property type="entry name" value="PUA-like_sf"/>
</dbReference>
<dbReference type="FunFam" id="2.30.130.30:FF:000002">
    <property type="entry name" value="Activating signal cointegrator 1"/>
    <property type="match status" value="1"/>
</dbReference>
<protein>
    <submittedName>
        <fullName evidence="3">Activating signal cointegrator 1</fullName>
    </submittedName>
</protein>
<dbReference type="GO" id="GO:0072344">
    <property type="term" value="P:rescue of stalled ribosome"/>
    <property type="evidence" value="ECO:0007669"/>
    <property type="project" value="InterPro"/>
</dbReference>
<dbReference type="SUPFAM" id="SSF88697">
    <property type="entry name" value="PUA domain-like"/>
    <property type="match status" value="1"/>
</dbReference>
<evidence type="ECO:0000313" key="3">
    <source>
        <dbReference type="EMBL" id="KAK2549967.1"/>
    </source>
</evidence>
<dbReference type="GO" id="GO:0008270">
    <property type="term" value="F:zinc ion binding"/>
    <property type="evidence" value="ECO:0007669"/>
    <property type="project" value="InterPro"/>
</dbReference>
<dbReference type="InterPro" id="IPR007374">
    <property type="entry name" value="ASCH_domain"/>
</dbReference>
<dbReference type="PANTHER" id="PTHR12963">
    <property type="entry name" value="THYROID RECEPTOR INTERACTING PROTEIN RELATED"/>
    <property type="match status" value="1"/>
</dbReference>
<feature type="domain" description="ASCH" evidence="2">
    <location>
        <begin position="381"/>
        <end position="494"/>
    </location>
</feature>
<dbReference type="CDD" id="cd06554">
    <property type="entry name" value="ASCH_ASC-1_like"/>
    <property type="match status" value="1"/>
</dbReference>
<dbReference type="SMART" id="SM01022">
    <property type="entry name" value="ASCH"/>
    <property type="match status" value="1"/>
</dbReference>
<gene>
    <name evidence="3" type="ORF">P5673_029416</name>
</gene>
<accession>A0AAD9PVM2</accession>
<reference evidence="3" key="1">
    <citation type="journal article" date="2023" name="G3 (Bethesda)">
        <title>Whole genome assembly and annotation of the endangered Caribbean coral Acropora cervicornis.</title>
        <authorList>
            <person name="Selwyn J.D."/>
            <person name="Vollmer S.V."/>
        </authorList>
    </citation>
    <scope>NUCLEOTIDE SEQUENCE</scope>
    <source>
        <strain evidence="3">K2</strain>
    </source>
</reference>
<feature type="region of interest" description="Disordered" evidence="1">
    <location>
        <begin position="295"/>
        <end position="322"/>
    </location>
</feature>
<dbReference type="Proteomes" id="UP001249851">
    <property type="component" value="Unassembled WGS sequence"/>
</dbReference>
<comment type="caution">
    <text evidence="3">The sequence shown here is derived from an EMBL/GenBank/DDBJ whole genome shotgun (WGS) entry which is preliminary data.</text>
</comment>
<keyword evidence="4" id="KW-1185">Reference proteome</keyword>
<dbReference type="GO" id="GO:0180022">
    <property type="term" value="C:RQC-trigger complex"/>
    <property type="evidence" value="ECO:0007669"/>
    <property type="project" value="InterPro"/>
</dbReference>
<organism evidence="3 4">
    <name type="scientific">Acropora cervicornis</name>
    <name type="common">Staghorn coral</name>
    <dbReference type="NCBI Taxonomy" id="6130"/>
    <lineage>
        <taxon>Eukaryota</taxon>
        <taxon>Metazoa</taxon>
        <taxon>Cnidaria</taxon>
        <taxon>Anthozoa</taxon>
        <taxon>Hexacorallia</taxon>
        <taxon>Scleractinia</taxon>
        <taxon>Astrocoeniina</taxon>
        <taxon>Acroporidae</taxon>
        <taxon>Acropora</taxon>
    </lineage>
</organism>
<evidence type="ECO:0000256" key="1">
    <source>
        <dbReference type="SAM" id="MobiDB-lite"/>
    </source>
</evidence>
<dbReference type="Pfam" id="PF23134">
    <property type="entry name" value="TRIP4_3rd"/>
    <property type="match status" value="1"/>
</dbReference>
<evidence type="ECO:0000259" key="2">
    <source>
        <dbReference type="SMART" id="SM01022"/>
    </source>
</evidence>
<reference evidence="3" key="2">
    <citation type="journal article" date="2023" name="Science">
        <title>Genomic signatures of disease resistance in endangered staghorn corals.</title>
        <authorList>
            <person name="Vollmer S.V."/>
            <person name="Selwyn J.D."/>
            <person name="Despard B.A."/>
            <person name="Roesel C.L."/>
        </authorList>
    </citation>
    <scope>NUCLEOTIDE SEQUENCE</scope>
    <source>
        <strain evidence="3">K2</strain>
    </source>
</reference>
<feature type="compositionally biased region" description="Polar residues" evidence="1">
    <location>
        <begin position="307"/>
        <end position="322"/>
    </location>
</feature>
<name>A0AAD9PVM2_ACRCE</name>
<dbReference type="InterPro" id="IPR056993">
    <property type="entry name" value="TRIP4_3rd_dom"/>
</dbReference>